<dbReference type="Proteomes" id="UP000887159">
    <property type="component" value="Unassembled WGS sequence"/>
</dbReference>
<reference evidence="1" key="1">
    <citation type="submission" date="2020-08" db="EMBL/GenBank/DDBJ databases">
        <title>Multicomponent nature underlies the extraordinary mechanical properties of spider dragline silk.</title>
        <authorList>
            <person name="Kono N."/>
            <person name="Nakamura H."/>
            <person name="Mori M."/>
            <person name="Yoshida Y."/>
            <person name="Ohtoshi R."/>
            <person name="Malay A.D."/>
            <person name="Moran D.A.P."/>
            <person name="Tomita M."/>
            <person name="Numata K."/>
            <person name="Arakawa K."/>
        </authorList>
    </citation>
    <scope>NUCLEOTIDE SEQUENCE</scope>
</reference>
<evidence type="ECO:0000313" key="1">
    <source>
        <dbReference type="EMBL" id="GFY15992.1"/>
    </source>
</evidence>
<sequence>MVRDSHEKVFTVVLVKLLEIRERFWLIKGRKTVKNILKKCLICKRFSSTSGVQVTAPLPALRVEQSAPFSVVGIDFGGPLYTKRRE</sequence>
<proteinExistence type="predicted"/>
<dbReference type="PANTHER" id="PTHR47331">
    <property type="entry name" value="PHD-TYPE DOMAIN-CONTAINING PROTEIN"/>
    <property type="match status" value="1"/>
</dbReference>
<evidence type="ECO:0000313" key="2">
    <source>
        <dbReference type="Proteomes" id="UP000887159"/>
    </source>
</evidence>
<accession>A0A8X6SLJ9</accession>
<dbReference type="AlphaFoldDB" id="A0A8X6SLJ9"/>
<dbReference type="PANTHER" id="PTHR47331:SF1">
    <property type="entry name" value="GAG-LIKE PROTEIN"/>
    <property type="match status" value="1"/>
</dbReference>
<comment type="caution">
    <text evidence="1">The sequence shown here is derived from an EMBL/GenBank/DDBJ whole genome shotgun (WGS) entry which is preliminary data.</text>
</comment>
<keyword evidence="2" id="KW-1185">Reference proteome</keyword>
<name>A0A8X6SLJ9_TRICX</name>
<organism evidence="1 2">
    <name type="scientific">Trichonephila clavipes</name>
    <name type="common">Golden silk orbweaver</name>
    <name type="synonym">Nephila clavipes</name>
    <dbReference type="NCBI Taxonomy" id="2585209"/>
    <lineage>
        <taxon>Eukaryota</taxon>
        <taxon>Metazoa</taxon>
        <taxon>Ecdysozoa</taxon>
        <taxon>Arthropoda</taxon>
        <taxon>Chelicerata</taxon>
        <taxon>Arachnida</taxon>
        <taxon>Araneae</taxon>
        <taxon>Araneomorphae</taxon>
        <taxon>Entelegynae</taxon>
        <taxon>Araneoidea</taxon>
        <taxon>Nephilidae</taxon>
        <taxon>Trichonephila</taxon>
    </lineage>
</organism>
<protein>
    <submittedName>
        <fullName evidence="1">Integrase catalytic domain-containing protein</fullName>
    </submittedName>
</protein>
<dbReference type="EMBL" id="BMAU01021335">
    <property type="protein sequence ID" value="GFY15992.1"/>
    <property type="molecule type" value="Genomic_DNA"/>
</dbReference>
<gene>
    <name evidence="1" type="primary">AVEN_229779_1</name>
    <name evidence="1" type="ORF">TNCV_1286371</name>
</gene>